<keyword evidence="2" id="KW-1185">Reference proteome</keyword>
<gene>
    <name evidence="1" type="ORF">GXM_02332</name>
</gene>
<proteinExistence type="predicted"/>
<dbReference type="KEGG" id="nsh:GXM_02332"/>
<organism evidence="1 2">
    <name type="scientific">Nostoc sphaeroides CCNUC1</name>
    <dbReference type="NCBI Taxonomy" id="2653204"/>
    <lineage>
        <taxon>Bacteria</taxon>
        <taxon>Bacillati</taxon>
        <taxon>Cyanobacteriota</taxon>
        <taxon>Cyanophyceae</taxon>
        <taxon>Nostocales</taxon>
        <taxon>Nostocaceae</taxon>
        <taxon>Nostoc</taxon>
    </lineage>
</organism>
<protein>
    <submittedName>
        <fullName evidence="1">Uncharacterized protein</fullName>
    </submittedName>
</protein>
<accession>A0A5P8VWW0</accession>
<evidence type="ECO:0000313" key="1">
    <source>
        <dbReference type="EMBL" id="QFS44857.1"/>
    </source>
</evidence>
<dbReference type="EMBL" id="CP045226">
    <property type="protein sequence ID" value="QFS44857.1"/>
    <property type="molecule type" value="Genomic_DNA"/>
</dbReference>
<reference evidence="1 2" key="1">
    <citation type="submission" date="2019-10" db="EMBL/GenBank/DDBJ databases">
        <title>Genomic and transcriptomic insights into the perfect genentic adaptation of a filamentous nitrogen-fixing cyanobacterium to rice fields.</title>
        <authorList>
            <person name="Chen Z."/>
        </authorList>
    </citation>
    <scope>NUCLEOTIDE SEQUENCE [LARGE SCALE GENOMIC DNA]</scope>
    <source>
        <strain evidence="1">CCNUC1</strain>
    </source>
</reference>
<dbReference type="AlphaFoldDB" id="A0A5P8VWW0"/>
<sequence length="43" mass="4589">MKIHLGLLTSKKPLFLFVLKTPPEIADSHIGVPVRDTCSGSAA</sequence>
<dbReference type="Proteomes" id="UP000326678">
    <property type="component" value="Chromosome Gxm1"/>
</dbReference>
<evidence type="ECO:0000313" key="2">
    <source>
        <dbReference type="Proteomes" id="UP000326678"/>
    </source>
</evidence>
<name>A0A5P8VWW0_9NOSO</name>